<dbReference type="RefSeq" id="WP_092076059.1">
    <property type="nucleotide sequence ID" value="NZ_FNAQ01000002.1"/>
</dbReference>
<feature type="domain" description="RNA 2-O ribose methyltransferase substrate binding" evidence="3">
    <location>
        <begin position="6"/>
        <end position="81"/>
    </location>
</feature>
<dbReference type="SMART" id="SM00967">
    <property type="entry name" value="SpoU_sub_bind"/>
    <property type="match status" value="1"/>
</dbReference>
<proteinExistence type="predicted"/>
<dbReference type="PANTHER" id="PTHR46429:SF1">
    <property type="entry name" value="23S RRNA (GUANOSINE-2'-O-)-METHYLTRANSFERASE RLMB"/>
    <property type="match status" value="1"/>
</dbReference>
<dbReference type="PANTHER" id="PTHR46429">
    <property type="entry name" value="23S RRNA (GUANOSINE-2'-O-)-METHYLTRANSFERASE RLMB"/>
    <property type="match status" value="1"/>
</dbReference>
<dbReference type="InterPro" id="IPR029028">
    <property type="entry name" value="Alpha/beta_knot_MTases"/>
</dbReference>
<dbReference type="InterPro" id="IPR029026">
    <property type="entry name" value="tRNA_m1G_MTases_N"/>
</dbReference>
<evidence type="ECO:0000256" key="1">
    <source>
        <dbReference type="ARBA" id="ARBA00022603"/>
    </source>
</evidence>
<dbReference type="Gene3D" id="3.40.1280.10">
    <property type="match status" value="1"/>
</dbReference>
<dbReference type="InterPro" id="IPR013123">
    <property type="entry name" value="SpoU_subst-bd"/>
</dbReference>
<evidence type="ECO:0000313" key="5">
    <source>
        <dbReference type="Proteomes" id="UP000243205"/>
    </source>
</evidence>
<evidence type="ECO:0000256" key="2">
    <source>
        <dbReference type="ARBA" id="ARBA00022679"/>
    </source>
</evidence>
<dbReference type="InterPro" id="IPR029064">
    <property type="entry name" value="Ribosomal_eL30-like_sf"/>
</dbReference>
<evidence type="ECO:0000259" key="3">
    <source>
        <dbReference type="SMART" id="SM00967"/>
    </source>
</evidence>
<dbReference type="InterPro" id="IPR001537">
    <property type="entry name" value="SpoU_MeTrfase"/>
</dbReference>
<dbReference type="Proteomes" id="UP000243205">
    <property type="component" value="Unassembled WGS sequence"/>
</dbReference>
<sequence>MSDDQLLYGINPVQAALQQAGRVKELLLVEAELSERLAQLAAQAQQSSVRLRRLPRAELDRLCGGDRHQGVVARVAAVQTQRLEPLLAQLRQPTALVLVLDGVTDPHNFGALIRSAAAAGCQAVVYGRDRSCPLTATVARAAAGCLERVALCPVVNLSRALRQLKEAGLWVYGLAGEQAVSLYGTDLAGPVALVVGAEGKGLRPAVRSECDQLLCIPMAAAVESLNVSVAAAVALFEVVRQRVAAGGGQEK</sequence>
<evidence type="ECO:0000313" key="4">
    <source>
        <dbReference type="EMBL" id="SDD91665.1"/>
    </source>
</evidence>
<keyword evidence="5" id="KW-1185">Reference proteome</keyword>
<dbReference type="GO" id="GO:0006396">
    <property type="term" value="P:RNA processing"/>
    <property type="evidence" value="ECO:0007669"/>
    <property type="project" value="InterPro"/>
</dbReference>
<dbReference type="GO" id="GO:0008173">
    <property type="term" value="F:RNA methyltransferase activity"/>
    <property type="evidence" value="ECO:0007669"/>
    <property type="project" value="InterPro"/>
</dbReference>
<name>A0A1G6YPU6_9BACT</name>
<dbReference type="NCBIfam" id="TIGR00186">
    <property type="entry name" value="rRNA_methyl_3"/>
    <property type="match status" value="1"/>
</dbReference>
<dbReference type="Pfam" id="PF08032">
    <property type="entry name" value="SpoU_sub_bind"/>
    <property type="match status" value="1"/>
</dbReference>
<dbReference type="GO" id="GO:0003723">
    <property type="term" value="F:RNA binding"/>
    <property type="evidence" value="ECO:0007669"/>
    <property type="project" value="InterPro"/>
</dbReference>
<dbReference type="OrthoDB" id="9785673at2"/>
<reference evidence="5" key="1">
    <citation type="submission" date="2016-10" db="EMBL/GenBank/DDBJ databases">
        <authorList>
            <person name="Varghese N."/>
            <person name="Submissions S."/>
        </authorList>
    </citation>
    <scope>NUCLEOTIDE SEQUENCE [LARGE SCALE GENOMIC DNA]</scope>
    <source>
        <strain evidence="5">DSM 8987</strain>
    </source>
</reference>
<dbReference type="GO" id="GO:0032259">
    <property type="term" value="P:methylation"/>
    <property type="evidence" value="ECO:0007669"/>
    <property type="project" value="UniProtKB-KW"/>
</dbReference>
<keyword evidence="2 4" id="KW-0808">Transferase</keyword>
<dbReference type="SUPFAM" id="SSF75217">
    <property type="entry name" value="alpha/beta knot"/>
    <property type="match status" value="1"/>
</dbReference>
<dbReference type="InterPro" id="IPR004441">
    <property type="entry name" value="rRNA_MeTrfase_TrmH"/>
</dbReference>
<dbReference type="CDD" id="cd18103">
    <property type="entry name" value="SpoU-like_RlmB"/>
    <property type="match status" value="1"/>
</dbReference>
<dbReference type="Pfam" id="PF00588">
    <property type="entry name" value="SpoU_methylase"/>
    <property type="match status" value="1"/>
</dbReference>
<dbReference type="Gene3D" id="3.30.1330.30">
    <property type="match status" value="1"/>
</dbReference>
<dbReference type="EMBL" id="FNAQ01000002">
    <property type="protein sequence ID" value="SDD91665.1"/>
    <property type="molecule type" value="Genomic_DNA"/>
</dbReference>
<organism evidence="4 5">
    <name type="scientific">Desulfuromonas thiophila</name>
    <dbReference type="NCBI Taxonomy" id="57664"/>
    <lineage>
        <taxon>Bacteria</taxon>
        <taxon>Pseudomonadati</taxon>
        <taxon>Thermodesulfobacteriota</taxon>
        <taxon>Desulfuromonadia</taxon>
        <taxon>Desulfuromonadales</taxon>
        <taxon>Desulfuromonadaceae</taxon>
        <taxon>Desulfuromonas</taxon>
    </lineage>
</organism>
<keyword evidence="1 4" id="KW-0489">Methyltransferase</keyword>
<dbReference type="AlphaFoldDB" id="A0A1G6YPU6"/>
<protein>
    <submittedName>
        <fullName evidence="4">23S rRNA (Guanosine2251-2'-O)-methyltransferase</fullName>
    </submittedName>
</protein>
<gene>
    <name evidence="4" type="ORF">SAMN05661003_102104</name>
</gene>
<dbReference type="SUPFAM" id="SSF55315">
    <property type="entry name" value="L30e-like"/>
    <property type="match status" value="1"/>
</dbReference>
<dbReference type="STRING" id="57664.SAMN05661003_102104"/>
<dbReference type="GO" id="GO:0005829">
    <property type="term" value="C:cytosol"/>
    <property type="evidence" value="ECO:0007669"/>
    <property type="project" value="TreeGrafter"/>
</dbReference>
<accession>A0A1G6YPU6</accession>